<comment type="catalytic activity">
    <reaction evidence="1 21">
        <text>(6S)-5-methyl-5,6,7,8-tetrahydrofolate + L-homocysteine = (6S)-5,6,7,8-tetrahydrofolate + L-methionine</text>
        <dbReference type="Rhea" id="RHEA:11172"/>
        <dbReference type="ChEBI" id="CHEBI:18608"/>
        <dbReference type="ChEBI" id="CHEBI:57453"/>
        <dbReference type="ChEBI" id="CHEBI:57844"/>
        <dbReference type="ChEBI" id="CHEBI:58199"/>
        <dbReference type="EC" id="2.1.1.13"/>
    </reaction>
</comment>
<feature type="binding site" evidence="23">
    <location>
        <position position="680"/>
    </location>
    <ligand>
        <name>methylcob(III)alamin</name>
        <dbReference type="ChEBI" id="CHEBI:28115"/>
    </ligand>
</feature>
<dbReference type="SUPFAM" id="SSF52242">
    <property type="entry name" value="Cobalamin (vitamin B12)-binding domain"/>
    <property type="match status" value="1"/>
</dbReference>
<evidence type="ECO:0000256" key="4">
    <source>
        <dbReference type="ARBA" id="ARBA00005178"/>
    </source>
</evidence>
<dbReference type="Pfam" id="PF02965">
    <property type="entry name" value="Met_synt_B12"/>
    <property type="match status" value="1"/>
</dbReference>
<dbReference type="AlphaFoldDB" id="A0A372MLR7"/>
<dbReference type="SUPFAM" id="SSF47644">
    <property type="entry name" value="Methionine synthase domain"/>
    <property type="match status" value="1"/>
</dbReference>
<dbReference type="PROSITE" id="PS50970">
    <property type="entry name" value="HCY"/>
    <property type="match status" value="1"/>
</dbReference>
<proteinExistence type="inferred from homology"/>
<keyword evidence="10 21" id="KW-0846">Cobalamin</keyword>
<dbReference type="SUPFAM" id="SSF51717">
    <property type="entry name" value="Dihydropteroate synthetase-like"/>
    <property type="match status" value="1"/>
</dbReference>
<evidence type="ECO:0000256" key="3">
    <source>
        <dbReference type="ARBA" id="ARBA00001956"/>
    </source>
</evidence>
<dbReference type="GO" id="GO:0008705">
    <property type="term" value="F:methionine synthase activity"/>
    <property type="evidence" value="ECO:0007669"/>
    <property type="project" value="UniProtKB-UniRule"/>
</dbReference>
<dbReference type="Gene3D" id="3.40.50.280">
    <property type="entry name" value="Cobalamin-binding domain"/>
    <property type="match status" value="1"/>
</dbReference>
<evidence type="ECO:0000256" key="23">
    <source>
        <dbReference type="PIRSR" id="PIRSR000381-2"/>
    </source>
</evidence>
<evidence type="ECO:0000256" key="22">
    <source>
        <dbReference type="PIRSR" id="PIRSR000381-1"/>
    </source>
</evidence>
<comment type="cofactor">
    <cofactor evidence="3 21 22">
        <name>methylcob(III)alamin</name>
        <dbReference type="ChEBI" id="CHEBI:28115"/>
    </cofactor>
</comment>
<feature type="compositionally biased region" description="Basic and acidic residues" evidence="25">
    <location>
        <begin position="881"/>
        <end position="893"/>
    </location>
</feature>
<dbReference type="PANTHER" id="PTHR45833:SF1">
    <property type="entry name" value="METHIONINE SYNTHASE"/>
    <property type="match status" value="1"/>
</dbReference>
<feature type="domain" description="B12-binding" evidence="29">
    <location>
        <begin position="737"/>
        <end position="872"/>
    </location>
</feature>
<evidence type="ECO:0000256" key="5">
    <source>
        <dbReference type="ARBA" id="ARBA00010398"/>
    </source>
</evidence>
<reference evidence="31 32" key="2">
    <citation type="submission" date="2018-09" db="EMBL/GenBank/DDBJ databases">
        <title>Genome of Sphaerochaeta halotolerans strain 4-11.</title>
        <authorList>
            <person name="Nazina T.N."/>
            <person name="Sokolova D.S."/>
        </authorList>
    </citation>
    <scope>NUCLEOTIDE SEQUENCE [LARGE SCALE GENOMIC DNA]</scope>
    <source>
        <strain evidence="31 32">4-11</strain>
    </source>
</reference>
<dbReference type="SUPFAM" id="SSF82282">
    <property type="entry name" value="Homocysteine S-methyltransferase"/>
    <property type="match status" value="1"/>
</dbReference>
<dbReference type="PROSITE" id="PS50974">
    <property type="entry name" value="ADOMET_ACTIVATION"/>
    <property type="match status" value="1"/>
</dbReference>
<protein>
    <recommendedName>
        <fullName evidence="7 20">Methionine synthase</fullName>
        <ecNumber evidence="6 20">2.1.1.13</ecNumber>
    </recommendedName>
    <alternativeName>
        <fullName evidence="19 21">5-methyltetrahydrofolate--homocysteine methyltransferase</fullName>
    </alternativeName>
</protein>
<keyword evidence="14" id="KW-0677">Repeat</keyword>
<dbReference type="GO" id="GO:0005829">
    <property type="term" value="C:cytosol"/>
    <property type="evidence" value="ECO:0007669"/>
    <property type="project" value="TreeGrafter"/>
</dbReference>
<dbReference type="Pfam" id="PF02607">
    <property type="entry name" value="B12-binding_2"/>
    <property type="match status" value="1"/>
</dbReference>
<evidence type="ECO:0000259" key="26">
    <source>
        <dbReference type="PROSITE" id="PS50970"/>
    </source>
</evidence>
<comment type="cofactor">
    <cofactor evidence="2 21 24">
        <name>Zn(2+)</name>
        <dbReference type="ChEBI" id="CHEBI:29105"/>
    </cofactor>
</comment>
<feature type="binding site" description="axial binding residue" evidence="22">
    <location>
        <position position="750"/>
    </location>
    <ligand>
        <name>methylcob(III)alamin</name>
        <dbReference type="ChEBI" id="CHEBI:28115"/>
    </ligand>
    <ligandPart>
        <name>Co</name>
        <dbReference type="ChEBI" id="CHEBI:27638"/>
    </ligandPart>
</feature>
<keyword evidence="32" id="KW-1185">Reference proteome</keyword>
<evidence type="ECO:0000256" key="18">
    <source>
        <dbReference type="ARBA" id="ARBA00025552"/>
    </source>
</evidence>
<dbReference type="Pfam" id="PF02574">
    <property type="entry name" value="S-methyl_trans"/>
    <property type="match status" value="1"/>
</dbReference>
<dbReference type="InterPro" id="IPR011005">
    <property type="entry name" value="Dihydropteroate_synth-like_sf"/>
</dbReference>
<evidence type="ECO:0000313" key="31">
    <source>
        <dbReference type="EMBL" id="RFU96110.1"/>
    </source>
</evidence>
<dbReference type="InterPro" id="IPR050554">
    <property type="entry name" value="Met_Synthase/Corrinoid"/>
</dbReference>
<evidence type="ECO:0000256" key="25">
    <source>
        <dbReference type="SAM" id="MobiDB-lite"/>
    </source>
</evidence>
<evidence type="ECO:0000256" key="8">
    <source>
        <dbReference type="ARBA" id="ARBA00022603"/>
    </source>
</evidence>
<dbReference type="FunFam" id="1.10.1240.10:FF:000001">
    <property type="entry name" value="Methionine synthase"/>
    <property type="match status" value="1"/>
</dbReference>
<dbReference type="PROSITE" id="PS50972">
    <property type="entry name" value="PTERIN_BINDING"/>
    <property type="match status" value="1"/>
</dbReference>
<feature type="binding site" evidence="23">
    <location>
        <position position="799"/>
    </location>
    <ligand>
        <name>methylcob(III)alamin</name>
        <dbReference type="ChEBI" id="CHEBI:28115"/>
    </ligand>
</feature>
<evidence type="ECO:0000256" key="17">
    <source>
        <dbReference type="ARBA" id="ARBA00023285"/>
    </source>
</evidence>
<dbReference type="InterPro" id="IPR000489">
    <property type="entry name" value="Pterin-binding_dom"/>
</dbReference>
<feature type="domain" description="Pterin-binding" evidence="27">
    <location>
        <begin position="348"/>
        <end position="605"/>
    </location>
</feature>
<dbReference type="PIRSF" id="PIRSF000381">
    <property type="entry name" value="MetH"/>
    <property type="match status" value="1"/>
</dbReference>
<sequence length="1173" mass="129369">MNRSEYLQALLEKRIVLLDGAMGTMIQKQGLDVEDYTLEDLSAPGCNELLNLSRGDVIYQIHQEYLSTGADIIETNTFCANAFNLAEYGLSREVEALNQAACEIAREAAADFEATHDGYAFVAGVLGPTNRSLSLSEKVEDPAYRQKDFSSFLAMYREQARALLQGGVDLLLIETVFDTLVAKSAIIACLQEMEAQQRKLPLMVSVTFSDQSGRTLSGQTLEAFVASLAPFPLFSLGLNCSTGPTEMLPLIEKLSAICPFYVSAHPNAGFPDKEGNYQLQAQQMADELAPTLQKGYLNILGGCCGTTPFHIKALKEVSKKAVVRKPPTIASSLSLSGMDIVKEEAGKLLLIGERTNVAGSRKFARLIKEEKWEEALQIAREQVALGASVLDICMDASMLDAKQSMIHFLRHIASDPSVAKAAIMIDSSDWDVISAAMGEVQGRGIVNSISLKEGEERFISHAKQIASYGHAMVVMLFDEAGQAATYERKIAIANRSYALLGQAGIRDEDIIFDANVLSIATGIEEHDTYARDFILATRELKRLYPRCHTSGGVSNLSFSFRGNDALRSAMHALLLELADLDMAIINPAGLIDVQTLNKDVRTTIEHALMAEGGDLADIRAELINLALTMQSEDSPKKKAVARAERSAYERLYDAVVSGDHTYLSQDLEEVDEENPLSLVEGPLMDGMKEVGRLFGKGKLFLPQVVRSARTMKIAVDILQPRITEYLEKNLHETRNQKKLAVLATVKGDVHDIGKNIVALILKCNGFTVIDLGVMVQAQAIYDAAVEHRADIVGLSGLITPSLKEMEGVISLFEERGSTIPIFVGGATTSELHTAVKLSVRYSNPVIQTKDASAMALAANEVVGPNRLTFFHEVGERYRQLRENHQESREERKAPSSGRYASSLEQSEQKRLGTKAKTYGVNTLTHIPLSDLIGLINWNMYCAAWKVPSSSEEGEKLINHAKELLAEEQVRLLFERGCRIVYGLFPAKSDRLSVQVGKETFYFLRDEKSNLCIADMIAEEDTVGLFVTTSSLFLAPYLRDLEERGETMRHLSLKLLADRLAEALAEKAQQLIVSMWGEQCSSYLRPAPGYPSWNDHSEKSTLFRLLDATNKIGVQLTESFAMDPPSSVCGMLIGGENLRYFALKHVSEEQLSLYAKRKSMDRQMLVRLLSGMEY</sequence>
<evidence type="ECO:0000259" key="29">
    <source>
        <dbReference type="PROSITE" id="PS51332"/>
    </source>
</evidence>
<evidence type="ECO:0000256" key="2">
    <source>
        <dbReference type="ARBA" id="ARBA00001947"/>
    </source>
</evidence>
<evidence type="ECO:0000256" key="16">
    <source>
        <dbReference type="ARBA" id="ARBA00023167"/>
    </source>
</evidence>
<evidence type="ECO:0000256" key="12">
    <source>
        <dbReference type="ARBA" id="ARBA00022691"/>
    </source>
</evidence>
<dbReference type="Proteomes" id="UP000264002">
    <property type="component" value="Unassembled WGS sequence"/>
</dbReference>
<dbReference type="OrthoDB" id="9803687at2"/>
<dbReference type="GO" id="GO:0032259">
    <property type="term" value="P:methylation"/>
    <property type="evidence" value="ECO:0007669"/>
    <property type="project" value="UniProtKB-KW"/>
</dbReference>
<feature type="domain" description="AdoMet activation" evidence="28">
    <location>
        <begin position="875"/>
        <end position="1173"/>
    </location>
</feature>
<keyword evidence="16 21" id="KW-0486">Methionine biosynthesis</keyword>
<dbReference type="UniPathway" id="UPA00051">
    <property type="reaction ID" value="UER00081"/>
</dbReference>
<dbReference type="InterPro" id="IPR011822">
    <property type="entry name" value="MetH"/>
</dbReference>
<dbReference type="EMBL" id="QUWK01000001">
    <property type="protein sequence ID" value="RFU96110.1"/>
    <property type="molecule type" value="Genomic_DNA"/>
</dbReference>
<evidence type="ECO:0000256" key="6">
    <source>
        <dbReference type="ARBA" id="ARBA00012032"/>
    </source>
</evidence>
<evidence type="ECO:0000256" key="20">
    <source>
        <dbReference type="NCBIfam" id="TIGR02082"/>
    </source>
</evidence>
<dbReference type="Gene3D" id="3.20.20.330">
    <property type="entry name" value="Homocysteine-binding-like domain"/>
    <property type="match status" value="1"/>
</dbReference>
<comment type="pathway">
    <text evidence="4 21">Amino-acid biosynthesis; L-methionine biosynthesis via de novo pathway; L-methionine from L-homocysteine (MetH route): step 1/1.</text>
</comment>
<dbReference type="Pfam" id="PF00809">
    <property type="entry name" value="Pterin_bind"/>
    <property type="match status" value="1"/>
</dbReference>
<keyword evidence="17 21" id="KW-0170">Cobalt</keyword>
<dbReference type="FunFam" id="3.20.20.330:FF:000001">
    <property type="entry name" value="Methionine synthase"/>
    <property type="match status" value="1"/>
</dbReference>
<keyword evidence="13 21" id="KW-0479">Metal-binding</keyword>
<dbReference type="InterPro" id="IPR036594">
    <property type="entry name" value="Meth_synthase_dom"/>
</dbReference>
<dbReference type="PROSITE" id="PS51337">
    <property type="entry name" value="B12_BINDING_NTER"/>
    <property type="match status" value="1"/>
</dbReference>
<accession>A0A372MLR7</accession>
<feature type="domain" description="Hcy-binding" evidence="26">
    <location>
        <begin position="4"/>
        <end position="318"/>
    </location>
</feature>
<dbReference type="Gene3D" id="1.10.1240.10">
    <property type="entry name" value="Methionine synthase domain"/>
    <property type="match status" value="1"/>
</dbReference>
<feature type="binding site" evidence="22 24">
    <location>
        <position position="304"/>
    </location>
    <ligand>
        <name>Zn(2+)</name>
        <dbReference type="ChEBI" id="CHEBI:29105"/>
    </ligand>
</feature>
<evidence type="ECO:0000256" key="7">
    <source>
        <dbReference type="ARBA" id="ARBA00013998"/>
    </source>
</evidence>
<reference evidence="32" key="1">
    <citation type="submission" date="2018-08" db="EMBL/GenBank/DDBJ databases">
        <authorList>
            <person name="Grouzdev D.S."/>
            <person name="Krutkina M.S."/>
        </authorList>
    </citation>
    <scope>NUCLEOTIDE SEQUENCE [LARGE SCALE GENOMIC DNA]</scope>
    <source>
        <strain evidence="32">4-11</strain>
    </source>
</reference>
<evidence type="ECO:0000256" key="15">
    <source>
        <dbReference type="ARBA" id="ARBA00022833"/>
    </source>
</evidence>
<keyword evidence="9 21" id="KW-0028">Amino-acid biosynthesis</keyword>
<dbReference type="NCBIfam" id="TIGR02082">
    <property type="entry name" value="metH"/>
    <property type="match status" value="1"/>
</dbReference>
<feature type="binding site" evidence="23">
    <location>
        <position position="1084"/>
    </location>
    <ligand>
        <name>S-adenosyl-L-methionine</name>
        <dbReference type="ChEBI" id="CHEBI:59789"/>
    </ligand>
</feature>
<dbReference type="InterPro" id="IPR004223">
    <property type="entry name" value="VitB12-dep_Met_synth_activ_dom"/>
</dbReference>
<dbReference type="Gene3D" id="3.20.20.20">
    <property type="entry name" value="Dihydropteroate synthase-like"/>
    <property type="match status" value="1"/>
</dbReference>
<gene>
    <name evidence="31" type="primary">metH</name>
    <name evidence="31" type="ORF">DYP60_00620</name>
</gene>
<dbReference type="InterPro" id="IPR037010">
    <property type="entry name" value="VitB12-dep_Met_synth_activ_sf"/>
</dbReference>
<name>A0A372MLR7_9SPIR</name>
<dbReference type="GO" id="GO:0008270">
    <property type="term" value="F:zinc ion binding"/>
    <property type="evidence" value="ECO:0007669"/>
    <property type="project" value="UniProtKB-UniRule"/>
</dbReference>
<dbReference type="PANTHER" id="PTHR45833">
    <property type="entry name" value="METHIONINE SYNTHASE"/>
    <property type="match status" value="1"/>
</dbReference>
<feature type="domain" description="B12-binding N-terminal" evidence="30">
    <location>
        <begin position="638"/>
        <end position="730"/>
    </location>
</feature>
<feature type="region of interest" description="Disordered" evidence="25">
    <location>
        <begin position="881"/>
        <end position="906"/>
    </location>
</feature>
<comment type="domain">
    <text evidence="21">Modular enzyme with four functionally distinct domains. The isolated Hcy-binding domain catalyzes methyl transfer from free methylcobalamin to homocysteine. The Hcy-binding domain in association with the pterin-binding domain catalyzes the methylation of cob(I)alamin by methyltetrahydrofolate and the methylation of homocysteine. The B12-binding domain binds the cofactor. The AdoMet activation domain binds S-adenosyl-L-methionine. Under aerobic conditions cob(I)alamin can be converted to inactive cob(II)alamin. Reductive methylation by S-adenosyl-L-methionine and flavodoxin regenerates methylcobalamin.</text>
</comment>
<evidence type="ECO:0000256" key="1">
    <source>
        <dbReference type="ARBA" id="ARBA00001700"/>
    </source>
</evidence>
<dbReference type="GO" id="GO:0031419">
    <property type="term" value="F:cobalamin binding"/>
    <property type="evidence" value="ECO:0007669"/>
    <property type="project" value="UniProtKB-UniRule"/>
</dbReference>
<feature type="binding site" evidence="22 24">
    <location>
        <position position="303"/>
    </location>
    <ligand>
        <name>Zn(2+)</name>
        <dbReference type="ChEBI" id="CHEBI:29105"/>
    </ligand>
</feature>
<feature type="binding site" evidence="23">
    <location>
        <begin position="747"/>
        <end position="751"/>
    </location>
    <ligand>
        <name>methylcob(III)alamin</name>
        <dbReference type="ChEBI" id="CHEBI:28115"/>
    </ligand>
</feature>
<feature type="binding site" evidence="23">
    <location>
        <position position="851"/>
    </location>
    <ligand>
        <name>methylcob(III)alamin</name>
        <dbReference type="ChEBI" id="CHEBI:28115"/>
    </ligand>
</feature>
<keyword evidence="8 21" id="KW-0489">Methyltransferase</keyword>
<feature type="binding site" evidence="22 24">
    <location>
        <position position="240"/>
    </location>
    <ligand>
        <name>Zn(2+)</name>
        <dbReference type="ChEBI" id="CHEBI:29105"/>
    </ligand>
</feature>
<dbReference type="PROSITE" id="PS51332">
    <property type="entry name" value="B12_BINDING"/>
    <property type="match status" value="1"/>
</dbReference>
<evidence type="ECO:0000256" key="21">
    <source>
        <dbReference type="PIRNR" id="PIRNR000381"/>
    </source>
</evidence>
<dbReference type="InterPro" id="IPR003726">
    <property type="entry name" value="HCY_dom"/>
</dbReference>
<evidence type="ECO:0000313" key="32">
    <source>
        <dbReference type="Proteomes" id="UP000264002"/>
    </source>
</evidence>
<keyword evidence="12 21" id="KW-0949">S-adenosyl-L-methionine</keyword>
<evidence type="ECO:0000256" key="24">
    <source>
        <dbReference type="PROSITE-ProRule" id="PRU00333"/>
    </source>
</evidence>
<evidence type="ECO:0000256" key="10">
    <source>
        <dbReference type="ARBA" id="ARBA00022628"/>
    </source>
</evidence>
<dbReference type="GO" id="GO:0046653">
    <property type="term" value="P:tetrahydrofolate metabolic process"/>
    <property type="evidence" value="ECO:0007669"/>
    <property type="project" value="TreeGrafter"/>
</dbReference>
<organism evidence="31 32">
    <name type="scientific">Sphaerochaeta halotolerans</name>
    <dbReference type="NCBI Taxonomy" id="2293840"/>
    <lineage>
        <taxon>Bacteria</taxon>
        <taxon>Pseudomonadati</taxon>
        <taxon>Spirochaetota</taxon>
        <taxon>Spirochaetia</taxon>
        <taxon>Spirochaetales</taxon>
        <taxon>Sphaerochaetaceae</taxon>
        <taxon>Sphaerochaeta</taxon>
    </lineage>
</organism>
<comment type="similarity">
    <text evidence="5">Belongs to the vitamin-B12 dependent methionine synthase family.</text>
</comment>
<comment type="function">
    <text evidence="18 21">Catalyzes the transfer of a methyl group from methyl-cobalamin to homocysteine, yielding enzyme-bound cob(I)alamin and methionine. Subsequently, remethylates the cofactor using methyltetrahydrofolate.</text>
</comment>
<dbReference type="SMART" id="SM01018">
    <property type="entry name" value="B12-binding_2"/>
    <property type="match status" value="1"/>
</dbReference>
<dbReference type="EC" id="2.1.1.13" evidence="6 20"/>
<feature type="binding site" evidence="23">
    <location>
        <position position="795"/>
    </location>
    <ligand>
        <name>methylcob(III)alamin</name>
        <dbReference type="ChEBI" id="CHEBI:28115"/>
    </ligand>
</feature>
<dbReference type="Pfam" id="PF02310">
    <property type="entry name" value="B12-binding"/>
    <property type="match status" value="1"/>
</dbReference>
<evidence type="ECO:0000256" key="14">
    <source>
        <dbReference type="ARBA" id="ARBA00022737"/>
    </source>
</evidence>
<dbReference type="Gene3D" id="1.10.288.10">
    <property type="entry name" value="Cobalamin-dependent Methionine Synthase, domain 2"/>
    <property type="match status" value="1"/>
</dbReference>
<dbReference type="InterPro" id="IPR036724">
    <property type="entry name" value="Cobalamin-bd_sf"/>
</dbReference>
<evidence type="ECO:0000259" key="30">
    <source>
        <dbReference type="PROSITE" id="PS51337"/>
    </source>
</evidence>
<evidence type="ECO:0000256" key="19">
    <source>
        <dbReference type="ARBA" id="ARBA00031040"/>
    </source>
</evidence>
<evidence type="ECO:0000256" key="11">
    <source>
        <dbReference type="ARBA" id="ARBA00022679"/>
    </source>
</evidence>
<dbReference type="InterPro" id="IPR036589">
    <property type="entry name" value="HCY_dom_sf"/>
</dbReference>
<keyword evidence="15 21" id="KW-0862">Zinc</keyword>
<dbReference type="GO" id="GO:0050667">
    <property type="term" value="P:homocysteine metabolic process"/>
    <property type="evidence" value="ECO:0007669"/>
    <property type="project" value="TreeGrafter"/>
</dbReference>
<dbReference type="InterPro" id="IPR003759">
    <property type="entry name" value="Cbl-bd_cap"/>
</dbReference>
<dbReference type="FunFam" id="3.20.20.20:FF:000002">
    <property type="entry name" value="Methionine synthase"/>
    <property type="match status" value="1"/>
</dbReference>
<evidence type="ECO:0000259" key="27">
    <source>
        <dbReference type="PROSITE" id="PS50972"/>
    </source>
</evidence>
<evidence type="ECO:0000259" key="28">
    <source>
        <dbReference type="PROSITE" id="PS50974"/>
    </source>
</evidence>
<feature type="binding site" evidence="23">
    <location>
        <begin position="1139"/>
        <end position="1140"/>
    </location>
    <ligand>
        <name>S-adenosyl-L-methionine</name>
        <dbReference type="ChEBI" id="CHEBI:59789"/>
    </ligand>
</feature>
<dbReference type="Gene3D" id="3.10.196.10">
    <property type="entry name" value="Vitamin B12-dependent methionine synthase, activation domain"/>
    <property type="match status" value="1"/>
</dbReference>
<dbReference type="RefSeq" id="WP_117328929.1">
    <property type="nucleotide sequence ID" value="NZ_QUWK01000001.1"/>
</dbReference>
<dbReference type="SUPFAM" id="SSF56507">
    <property type="entry name" value="Methionine synthase activation domain-like"/>
    <property type="match status" value="1"/>
</dbReference>
<keyword evidence="11 21" id="KW-0808">Transferase</keyword>
<dbReference type="InterPro" id="IPR006158">
    <property type="entry name" value="Cobalamin-bd"/>
</dbReference>
<evidence type="ECO:0000256" key="9">
    <source>
        <dbReference type="ARBA" id="ARBA00022605"/>
    </source>
</evidence>
<comment type="caution">
    <text evidence="31">The sequence shown here is derived from an EMBL/GenBank/DDBJ whole genome shotgun (WGS) entry which is preliminary data.</text>
</comment>
<evidence type="ECO:0000256" key="13">
    <source>
        <dbReference type="ARBA" id="ARBA00022723"/>
    </source>
</evidence>